<organism evidence="2">
    <name type="scientific">Talaromyces marneffei PM1</name>
    <dbReference type="NCBI Taxonomy" id="1077442"/>
    <lineage>
        <taxon>Eukaryota</taxon>
        <taxon>Fungi</taxon>
        <taxon>Dikarya</taxon>
        <taxon>Ascomycota</taxon>
        <taxon>Pezizomycotina</taxon>
        <taxon>Eurotiomycetes</taxon>
        <taxon>Eurotiomycetidae</taxon>
        <taxon>Eurotiales</taxon>
        <taxon>Trichocomaceae</taxon>
        <taxon>Talaromyces</taxon>
        <taxon>Talaromyces sect. Talaromyces</taxon>
    </lineage>
</organism>
<proteinExistence type="predicted"/>
<gene>
    <name evidence="2" type="ORF">GQ26_0023960</name>
</gene>
<feature type="transmembrane region" description="Helical" evidence="1">
    <location>
        <begin position="25"/>
        <end position="46"/>
    </location>
</feature>
<name>A0A093VLI1_TALMA</name>
<protein>
    <submittedName>
        <fullName evidence="2">Uncharacterized protein</fullName>
    </submittedName>
</protein>
<dbReference type="AlphaFoldDB" id="A0A093VLI1"/>
<dbReference type="EMBL" id="JPOX01000002">
    <property type="protein sequence ID" value="KFX53040.1"/>
    <property type="molecule type" value="Genomic_DNA"/>
</dbReference>
<comment type="caution">
    <text evidence="2">The sequence shown here is derived from an EMBL/GenBank/DDBJ whole genome shotgun (WGS) entry which is preliminary data.</text>
</comment>
<evidence type="ECO:0000256" key="1">
    <source>
        <dbReference type="SAM" id="Phobius"/>
    </source>
</evidence>
<keyword evidence="1" id="KW-1133">Transmembrane helix</keyword>
<keyword evidence="1" id="KW-0812">Transmembrane</keyword>
<dbReference type="eggNOG" id="ENOG502S3V7">
    <property type="taxonomic scope" value="Eukaryota"/>
</dbReference>
<sequence>MDLADFKSLRRWGDLPRRFSHLSRMAYMVFLAVTGLFLVTLSWVFLQPPAVVSTSSSSSLEHAAGKAPAATPTIAYDPTPTPELSSVTIHHSDEGTSHVDHSATPLVKPDGMRIVGVIFYGRRDRASLLECYLRKNLVSYGGWLDEVIWAANTEDTDDLTYGEHIAGTQNEYTFLPIRNENGGDGYMNIYRHAFTEPDTIYVKMDDDVVFIDQSAIPRVVMTLVNNPRALLVSSNVVNNPALGWVHYHMGAVHPYVPEVRPNGDNLASKQNGIWRASELPSWSGAEWEMPELDHFYSLFGVNDRTNVPLHRWIPTRNLSLLYKTPVAKSEYNAFGNNLHFWPLAAQAHYSLLQNIEDRRLGRYFMVHGSDEEAVSTWDMNGSRISINFMVIKGKDIIDNLSNLQPDDEQRLTVDLPTMLNRAVLVETTSVVSHFSFGPQKNLAKTDILARYHNYANQNICPNAILEPEILLTTDKMPELTLNSASTLNIETRLET</sequence>
<reference evidence="2" key="1">
    <citation type="journal article" date="2014" name="PLoS Genet.">
        <title>Signature Gene Expression Reveals Novel Clues to the Molecular Mechanisms of Dimorphic Transition in Penicillium marneffei.</title>
        <authorList>
            <person name="Yang E."/>
            <person name="Wang G."/>
            <person name="Cai J."/>
            <person name="Woo P.C."/>
            <person name="Lau S.K."/>
            <person name="Yuen K.-Y."/>
            <person name="Chow W.-N."/>
            <person name="Lin X."/>
        </authorList>
    </citation>
    <scope>NUCLEOTIDE SEQUENCE [LARGE SCALE GENOMIC DNA]</scope>
    <source>
        <strain evidence="2">PM1</strain>
    </source>
</reference>
<keyword evidence="1" id="KW-0472">Membrane</keyword>
<dbReference type="HOGENOM" id="CLU_038504_2_0_1"/>
<evidence type="ECO:0000313" key="2">
    <source>
        <dbReference type="EMBL" id="KFX53040.1"/>
    </source>
</evidence>
<accession>A0A093VLI1</accession>